<dbReference type="InterPro" id="IPR017968">
    <property type="entry name" value="Acylphosphatase_CS"/>
</dbReference>
<sequence length="90" mass="10098">MIAHVIVTGRVQGVGFRFTVQQAAQNYGVTGWVRNKHDGSVEMEVSGETQLVKDFLKAVKAGLNPAIRVDDMNVEWQEDEKSKFKTFSIK</sequence>
<feature type="domain" description="Acylphosphatase-like" evidence="8">
    <location>
        <begin position="2"/>
        <end position="90"/>
    </location>
</feature>
<protein>
    <recommendedName>
        <fullName evidence="3 5">Acylphosphatase</fullName>
        <ecNumber evidence="2 5">3.6.1.7</ecNumber>
    </recommendedName>
</protein>
<dbReference type="PROSITE" id="PS00151">
    <property type="entry name" value="ACYLPHOSPHATASE_2"/>
    <property type="match status" value="1"/>
</dbReference>
<evidence type="ECO:0000256" key="3">
    <source>
        <dbReference type="ARBA" id="ARBA00015991"/>
    </source>
</evidence>
<dbReference type="InterPro" id="IPR001792">
    <property type="entry name" value="Acylphosphatase-like_dom"/>
</dbReference>
<reference evidence="9 10" key="1">
    <citation type="submission" date="2023-10" db="EMBL/GenBank/DDBJ databases">
        <title>179-bfca-hs.</title>
        <authorList>
            <person name="Miliotis G."/>
            <person name="Sengupta P."/>
            <person name="Hameed A."/>
            <person name="Chuvochina M."/>
            <person name="Mcdonagh F."/>
            <person name="Simpson A.C."/>
            <person name="Singh N.K."/>
            <person name="Rekha P.D."/>
            <person name="Raman K."/>
            <person name="Hugenholtz P."/>
            <person name="Venkateswaran K."/>
        </authorList>
    </citation>
    <scope>NUCLEOTIDE SEQUENCE [LARGE SCALE GENOMIC DNA]</scope>
    <source>
        <strain evidence="9 10">179-BFC-A-HS</strain>
    </source>
</reference>
<dbReference type="PROSITE" id="PS00150">
    <property type="entry name" value="ACYLPHOSPHATASE_1"/>
    <property type="match status" value="1"/>
</dbReference>
<dbReference type="Pfam" id="PF00708">
    <property type="entry name" value="Acylphosphatase"/>
    <property type="match status" value="1"/>
</dbReference>
<dbReference type="EC" id="3.6.1.7" evidence="2 5"/>
<evidence type="ECO:0000313" key="10">
    <source>
        <dbReference type="Proteomes" id="UP001228376"/>
    </source>
</evidence>
<evidence type="ECO:0000256" key="2">
    <source>
        <dbReference type="ARBA" id="ARBA00012150"/>
    </source>
</evidence>
<proteinExistence type="inferred from homology"/>
<accession>A0ABU5CHE2</accession>
<evidence type="ECO:0000256" key="1">
    <source>
        <dbReference type="ARBA" id="ARBA00005614"/>
    </source>
</evidence>
<keyword evidence="10" id="KW-1185">Reference proteome</keyword>
<comment type="caution">
    <text evidence="9">The sequence shown here is derived from an EMBL/GenBank/DDBJ whole genome shotgun (WGS) entry which is preliminary data.</text>
</comment>
<evidence type="ECO:0000256" key="4">
    <source>
        <dbReference type="ARBA" id="ARBA00047645"/>
    </source>
</evidence>
<dbReference type="Proteomes" id="UP001228376">
    <property type="component" value="Unassembled WGS sequence"/>
</dbReference>
<evidence type="ECO:0000256" key="5">
    <source>
        <dbReference type="PROSITE-ProRule" id="PRU00520"/>
    </source>
</evidence>
<dbReference type="InterPro" id="IPR020456">
    <property type="entry name" value="Acylphosphatase"/>
</dbReference>
<gene>
    <name evidence="9" type="ORF">P5G51_010445</name>
</gene>
<dbReference type="SUPFAM" id="SSF54975">
    <property type="entry name" value="Acylphosphatase/BLUF domain-like"/>
    <property type="match status" value="1"/>
</dbReference>
<dbReference type="PRINTS" id="PR00112">
    <property type="entry name" value="ACYLPHPHTASE"/>
</dbReference>
<dbReference type="RefSeq" id="WP_306065019.1">
    <property type="nucleotide sequence ID" value="NZ_JAROCA020000001.1"/>
</dbReference>
<dbReference type="Gene3D" id="3.30.70.100">
    <property type="match status" value="1"/>
</dbReference>
<name>A0ABU5CHE2_9BACI</name>
<evidence type="ECO:0000256" key="7">
    <source>
        <dbReference type="RuleBase" id="RU004168"/>
    </source>
</evidence>
<dbReference type="InterPro" id="IPR036046">
    <property type="entry name" value="Acylphosphatase-like_dom_sf"/>
</dbReference>
<evidence type="ECO:0000259" key="8">
    <source>
        <dbReference type="PROSITE" id="PS51160"/>
    </source>
</evidence>
<feature type="active site" evidence="5">
    <location>
        <position position="35"/>
    </location>
</feature>
<evidence type="ECO:0000256" key="6">
    <source>
        <dbReference type="RuleBase" id="RU000553"/>
    </source>
</evidence>
<dbReference type="PROSITE" id="PS51160">
    <property type="entry name" value="ACYLPHOSPHATASE_3"/>
    <property type="match status" value="1"/>
</dbReference>
<comment type="similarity">
    <text evidence="1 7">Belongs to the acylphosphatase family.</text>
</comment>
<dbReference type="PANTHER" id="PTHR47268">
    <property type="entry name" value="ACYLPHOSPHATASE"/>
    <property type="match status" value="1"/>
</dbReference>
<dbReference type="EMBL" id="JAROCA020000001">
    <property type="protein sequence ID" value="MDY0405756.1"/>
    <property type="molecule type" value="Genomic_DNA"/>
</dbReference>
<keyword evidence="5 6" id="KW-0378">Hydrolase</keyword>
<organism evidence="9 10">
    <name type="scientific">Tigheibacillus jepli</name>
    <dbReference type="NCBI Taxonomy" id="3035914"/>
    <lineage>
        <taxon>Bacteria</taxon>
        <taxon>Bacillati</taxon>
        <taxon>Bacillota</taxon>
        <taxon>Bacilli</taxon>
        <taxon>Bacillales</taxon>
        <taxon>Bacillaceae</taxon>
        <taxon>Tigheibacillus</taxon>
    </lineage>
</organism>
<dbReference type="PANTHER" id="PTHR47268:SF4">
    <property type="entry name" value="ACYLPHOSPHATASE"/>
    <property type="match status" value="1"/>
</dbReference>
<evidence type="ECO:0000313" key="9">
    <source>
        <dbReference type="EMBL" id="MDY0405756.1"/>
    </source>
</evidence>
<comment type="catalytic activity">
    <reaction evidence="4 5 6">
        <text>an acyl phosphate + H2O = a carboxylate + phosphate + H(+)</text>
        <dbReference type="Rhea" id="RHEA:14965"/>
        <dbReference type="ChEBI" id="CHEBI:15377"/>
        <dbReference type="ChEBI" id="CHEBI:15378"/>
        <dbReference type="ChEBI" id="CHEBI:29067"/>
        <dbReference type="ChEBI" id="CHEBI:43474"/>
        <dbReference type="ChEBI" id="CHEBI:59918"/>
        <dbReference type="EC" id="3.6.1.7"/>
    </reaction>
</comment>
<feature type="active site" evidence="5">
    <location>
        <position position="17"/>
    </location>
</feature>